<accession>A0ABD1DH48</accession>
<dbReference type="AlphaFoldDB" id="A0ABD1DH48"/>
<proteinExistence type="predicted"/>
<reference evidence="9 10" key="1">
    <citation type="submission" date="2024-05" db="EMBL/GenBank/DDBJ databases">
        <title>Culex pipiens pipiens assembly and annotation.</title>
        <authorList>
            <person name="Alout H."/>
            <person name="Durand T."/>
        </authorList>
    </citation>
    <scope>NUCLEOTIDE SEQUENCE [LARGE SCALE GENOMIC DNA]</scope>
    <source>
        <strain evidence="9">HA-2024</strain>
        <tissue evidence="9">Whole body</tissue>
    </source>
</reference>
<evidence type="ECO:0000256" key="5">
    <source>
        <dbReference type="ARBA" id="ARBA00023136"/>
    </source>
</evidence>
<feature type="transmembrane region" description="Helical" evidence="8">
    <location>
        <begin position="6"/>
        <end position="25"/>
    </location>
</feature>
<dbReference type="EMBL" id="JBEHCU010005786">
    <property type="protein sequence ID" value="KAL1398764.1"/>
    <property type="molecule type" value="Genomic_DNA"/>
</dbReference>
<keyword evidence="5 8" id="KW-0472">Membrane</keyword>
<organism evidence="9 10">
    <name type="scientific">Culex pipiens pipiens</name>
    <name type="common">Northern house mosquito</name>
    <dbReference type="NCBI Taxonomy" id="38569"/>
    <lineage>
        <taxon>Eukaryota</taxon>
        <taxon>Metazoa</taxon>
        <taxon>Ecdysozoa</taxon>
        <taxon>Arthropoda</taxon>
        <taxon>Hexapoda</taxon>
        <taxon>Insecta</taxon>
        <taxon>Pterygota</taxon>
        <taxon>Neoptera</taxon>
        <taxon>Endopterygota</taxon>
        <taxon>Diptera</taxon>
        <taxon>Nematocera</taxon>
        <taxon>Culicoidea</taxon>
        <taxon>Culicidae</taxon>
        <taxon>Culicinae</taxon>
        <taxon>Culicini</taxon>
        <taxon>Culex</taxon>
        <taxon>Culex</taxon>
    </lineage>
</organism>
<keyword evidence="10" id="KW-1185">Reference proteome</keyword>
<keyword evidence="7" id="KW-0807">Transducer</keyword>
<evidence type="ECO:0000313" key="9">
    <source>
        <dbReference type="EMBL" id="KAL1398764.1"/>
    </source>
</evidence>
<evidence type="ECO:0000256" key="6">
    <source>
        <dbReference type="ARBA" id="ARBA00023170"/>
    </source>
</evidence>
<dbReference type="GO" id="GO:0007165">
    <property type="term" value="P:signal transduction"/>
    <property type="evidence" value="ECO:0007669"/>
    <property type="project" value="UniProtKB-KW"/>
</dbReference>
<evidence type="ECO:0000313" key="10">
    <source>
        <dbReference type="Proteomes" id="UP001562425"/>
    </source>
</evidence>
<keyword evidence="2" id="KW-1003">Cell membrane</keyword>
<sequence>MYPKVMIVNATGLFYGQVMFIGRFFEILNQKLGILHQEVSRELAIISFGKSSNLYTEKLRQIVILRERVYILAQRLNKAYSYQMLIIFTLISILILNQFYFLSTSVNRYARYSVDVSSRLSVAVLFMCILNFHEAYKVADVCEQAIEESRATADILHKFNALNINPELKKNIEMFLIQLLHHPLKFTACGMFSLDYTVIFSIITSTASYLIILMQFDLADNGARNCTTV</sequence>
<feature type="transmembrane region" description="Helical" evidence="8">
    <location>
        <begin position="194"/>
        <end position="214"/>
    </location>
</feature>
<comment type="caution">
    <text evidence="9">The sequence shown here is derived from an EMBL/GenBank/DDBJ whole genome shotgun (WGS) entry which is preliminary data.</text>
</comment>
<dbReference type="Proteomes" id="UP001562425">
    <property type="component" value="Unassembled WGS sequence"/>
</dbReference>
<evidence type="ECO:0000256" key="4">
    <source>
        <dbReference type="ARBA" id="ARBA00022989"/>
    </source>
</evidence>
<dbReference type="GO" id="GO:0005886">
    <property type="term" value="C:plasma membrane"/>
    <property type="evidence" value="ECO:0007669"/>
    <property type="project" value="UniProtKB-SubCell"/>
</dbReference>
<comment type="subcellular location">
    <subcellularLocation>
        <location evidence="1">Cell membrane</location>
        <topology evidence="1">Multi-pass membrane protein</topology>
    </subcellularLocation>
</comment>
<dbReference type="InterPro" id="IPR013604">
    <property type="entry name" value="7TM_chemorcpt"/>
</dbReference>
<evidence type="ECO:0000256" key="2">
    <source>
        <dbReference type="ARBA" id="ARBA00022475"/>
    </source>
</evidence>
<evidence type="ECO:0008006" key="11">
    <source>
        <dbReference type="Google" id="ProtNLM"/>
    </source>
</evidence>
<gene>
    <name evidence="9" type="ORF">pipiens_008700</name>
</gene>
<feature type="transmembrane region" description="Helical" evidence="8">
    <location>
        <begin position="84"/>
        <end position="103"/>
    </location>
</feature>
<evidence type="ECO:0000256" key="3">
    <source>
        <dbReference type="ARBA" id="ARBA00022692"/>
    </source>
</evidence>
<name>A0ABD1DH48_CULPP</name>
<evidence type="ECO:0000256" key="7">
    <source>
        <dbReference type="ARBA" id="ARBA00023224"/>
    </source>
</evidence>
<dbReference type="PANTHER" id="PTHR21143:SF133">
    <property type="entry name" value="GUSTATORY AND PHEROMONE RECEPTOR 32A-RELATED"/>
    <property type="match status" value="1"/>
</dbReference>
<keyword evidence="4 8" id="KW-1133">Transmembrane helix</keyword>
<evidence type="ECO:0000256" key="8">
    <source>
        <dbReference type="SAM" id="Phobius"/>
    </source>
</evidence>
<dbReference type="PANTHER" id="PTHR21143">
    <property type="entry name" value="INVERTEBRATE GUSTATORY RECEPTOR"/>
    <property type="match status" value="1"/>
</dbReference>
<keyword evidence="3 8" id="KW-0812">Transmembrane</keyword>
<dbReference type="Pfam" id="PF08395">
    <property type="entry name" value="7tm_7"/>
    <property type="match status" value="1"/>
</dbReference>
<protein>
    <recommendedName>
        <fullName evidence="11">Gustatory receptor</fullName>
    </recommendedName>
</protein>
<evidence type="ECO:0000256" key="1">
    <source>
        <dbReference type="ARBA" id="ARBA00004651"/>
    </source>
</evidence>
<keyword evidence="6" id="KW-0675">Receptor</keyword>